<dbReference type="InterPro" id="IPR013325">
    <property type="entry name" value="RNA_pol_sigma_r2"/>
</dbReference>
<dbReference type="SUPFAM" id="SSF88946">
    <property type="entry name" value="Sigma2 domain of RNA polymerase sigma factors"/>
    <property type="match status" value="1"/>
</dbReference>
<feature type="domain" description="RNA polymerase sigma factor 70 region 4 type 2" evidence="7">
    <location>
        <begin position="102"/>
        <end position="153"/>
    </location>
</feature>
<protein>
    <submittedName>
        <fullName evidence="8">RNA polymerase sigma-70 factor (Sigma-E family)</fullName>
    </submittedName>
</protein>
<dbReference type="InterPro" id="IPR007627">
    <property type="entry name" value="RNA_pol_sigma70_r2"/>
</dbReference>
<dbReference type="GO" id="GO:0006352">
    <property type="term" value="P:DNA-templated transcription initiation"/>
    <property type="evidence" value="ECO:0007669"/>
    <property type="project" value="InterPro"/>
</dbReference>
<proteinExistence type="inferred from homology"/>
<dbReference type="Gene3D" id="1.10.1740.10">
    <property type="match status" value="1"/>
</dbReference>
<reference evidence="8 9" key="1">
    <citation type="submission" date="2019-06" db="EMBL/GenBank/DDBJ databases">
        <title>Sequencing the genomes of 1000 actinobacteria strains.</title>
        <authorList>
            <person name="Klenk H.-P."/>
        </authorList>
    </citation>
    <scope>NUCLEOTIDE SEQUENCE [LARGE SCALE GENOMIC DNA]</scope>
    <source>
        <strain evidence="8 9">DSM 18082</strain>
    </source>
</reference>
<evidence type="ECO:0000256" key="3">
    <source>
        <dbReference type="ARBA" id="ARBA00023082"/>
    </source>
</evidence>
<dbReference type="CDD" id="cd06171">
    <property type="entry name" value="Sigma70_r4"/>
    <property type="match status" value="1"/>
</dbReference>
<dbReference type="InterPro" id="IPR014325">
    <property type="entry name" value="RNA_pol_sigma-E_actinobac"/>
</dbReference>
<dbReference type="Pfam" id="PF04542">
    <property type="entry name" value="Sigma70_r2"/>
    <property type="match status" value="1"/>
</dbReference>
<dbReference type="AlphaFoldDB" id="A0A542ZGY9"/>
<evidence type="ECO:0000256" key="2">
    <source>
        <dbReference type="ARBA" id="ARBA00023015"/>
    </source>
</evidence>
<dbReference type="NCBIfam" id="TIGR02937">
    <property type="entry name" value="sigma70-ECF"/>
    <property type="match status" value="1"/>
</dbReference>
<dbReference type="InterPro" id="IPR014284">
    <property type="entry name" value="RNA_pol_sigma-70_dom"/>
</dbReference>
<dbReference type="GO" id="GO:0016987">
    <property type="term" value="F:sigma factor activity"/>
    <property type="evidence" value="ECO:0007669"/>
    <property type="project" value="UniProtKB-KW"/>
</dbReference>
<comment type="similarity">
    <text evidence="1">Belongs to the sigma-70 factor family. ECF subfamily.</text>
</comment>
<dbReference type="GO" id="GO:0003677">
    <property type="term" value="F:DNA binding"/>
    <property type="evidence" value="ECO:0007669"/>
    <property type="project" value="UniProtKB-KW"/>
</dbReference>
<keyword evidence="4" id="KW-0238">DNA-binding</keyword>
<dbReference type="PANTHER" id="PTHR43133:SF50">
    <property type="entry name" value="ECF RNA POLYMERASE SIGMA FACTOR SIGM"/>
    <property type="match status" value="1"/>
</dbReference>
<dbReference type="Proteomes" id="UP000319514">
    <property type="component" value="Unassembled WGS sequence"/>
</dbReference>
<dbReference type="EMBL" id="VFOQ01000001">
    <property type="protein sequence ID" value="TQL59637.1"/>
    <property type="molecule type" value="Genomic_DNA"/>
</dbReference>
<dbReference type="Gene3D" id="1.10.10.10">
    <property type="entry name" value="Winged helix-like DNA-binding domain superfamily/Winged helix DNA-binding domain"/>
    <property type="match status" value="1"/>
</dbReference>
<evidence type="ECO:0000256" key="4">
    <source>
        <dbReference type="ARBA" id="ARBA00023125"/>
    </source>
</evidence>
<keyword evidence="9" id="KW-1185">Reference proteome</keyword>
<dbReference type="InterPro" id="IPR013249">
    <property type="entry name" value="RNA_pol_sigma70_r4_t2"/>
</dbReference>
<keyword evidence="2" id="KW-0805">Transcription regulation</keyword>
<evidence type="ECO:0000256" key="5">
    <source>
        <dbReference type="ARBA" id="ARBA00023163"/>
    </source>
</evidence>
<dbReference type="Pfam" id="PF08281">
    <property type="entry name" value="Sigma70_r4_2"/>
    <property type="match status" value="1"/>
</dbReference>
<sequence length="175" mass="19192">MRGSPPEGFVDFVVARGPALHRTAVLLTRQHASAEDLVQTALAKAWRAWGRIEGDREAYVRRIIVNEFASGWRRRWRGEVPTADLPEPAGAGHDDQVTLRASLVSALATLPPRQRAVVVLRFFHDLTEAQTAETLGITVGTVKSQTAKALAALRVSDPLREPAAPVDASWKGWTR</sequence>
<dbReference type="InterPro" id="IPR039425">
    <property type="entry name" value="RNA_pol_sigma-70-like"/>
</dbReference>
<evidence type="ECO:0000256" key="1">
    <source>
        <dbReference type="ARBA" id="ARBA00010641"/>
    </source>
</evidence>
<comment type="caution">
    <text evidence="8">The sequence shown here is derived from an EMBL/GenBank/DDBJ whole genome shotgun (WGS) entry which is preliminary data.</text>
</comment>
<evidence type="ECO:0000259" key="7">
    <source>
        <dbReference type="Pfam" id="PF08281"/>
    </source>
</evidence>
<evidence type="ECO:0000313" key="9">
    <source>
        <dbReference type="Proteomes" id="UP000319514"/>
    </source>
</evidence>
<keyword evidence="5" id="KW-0804">Transcription</keyword>
<evidence type="ECO:0000313" key="8">
    <source>
        <dbReference type="EMBL" id="TQL59637.1"/>
    </source>
</evidence>
<organism evidence="8 9">
    <name type="scientific">Oryzihumus leptocrescens</name>
    <dbReference type="NCBI Taxonomy" id="297536"/>
    <lineage>
        <taxon>Bacteria</taxon>
        <taxon>Bacillati</taxon>
        <taxon>Actinomycetota</taxon>
        <taxon>Actinomycetes</taxon>
        <taxon>Micrococcales</taxon>
        <taxon>Intrasporangiaceae</taxon>
        <taxon>Oryzihumus</taxon>
    </lineage>
</organism>
<dbReference type="SUPFAM" id="SSF88659">
    <property type="entry name" value="Sigma3 and sigma4 domains of RNA polymerase sigma factors"/>
    <property type="match status" value="1"/>
</dbReference>
<gene>
    <name evidence="8" type="ORF">FB474_0999</name>
</gene>
<accession>A0A542ZGY9</accession>
<dbReference type="PANTHER" id="PTHR43133">
    <property type="entry name" value="RNA POLYMERASE ECF-TYPE SIGMA FACTO"/>
    <property type="match status" value="1"/>
</dbReference>
<dbReference type="InterPro" id="IPR036388">
    <property type="entry name" value="WH-like_DNA-bd_sf"/>
</dbReference>
<keyword evidence="3" id="KW-0731">Sigma factor</keyword>
<dbReference type="InterPro" id="IPR013324">
    <property type="entry name" value="RNA_pol_sigma_r3/r4-like"/>
</dbReference>
<dbReference type="RefSeq" id="WP_141787633.1">
    <property type="nucleotide sequence ID" value="NZ_BAAAKX010000004.1"/>
</dbReference>
<feature type="domain" description="RNA polymerase sigma-70 region 2" evidence="6">
    <location>
        <begin position="16"/>
        <end position="77"/>
    </location>
</feature>
<evidence type="ECO:0000259" key="6">
    <source>
        <dbReference type="Pfam" id="PF04542"/>
    </source>
</evidence>
<dbReference type="OrthoDB" id="3688906at2"/>
<name>A0A542ZGY9_9MICO</name>
<dbReference type="NCBIfam" id="TIGR02983">
    <property type="entry name" value="SigE-fam_strep"/>
    <property type="match status" value="1"/>
</dbReference>